<dbReference type="Proteomes" id="UP000318946">
    <property type="component" value="Chromosome"/>
</dbReference>
<organism evidence="1 2">
    <name type="scientific">Alistipes communis</name>
    <dbReference type="NCBI Taxonomy" id="2585118"/>
    <lineage>
        <taxon>Bacteria</taxon>
        <taxon>Pseudomonadati</taxon>
        <taxon>Bacteroidota</taxon>
        <taxon>Bacteroidia</taxon>
        <taxon>Bacteroidales</taxon>
        <taxon>Rikenellaceae</taxon>
        <taxon>Alistipes</taxon>
    </lineage>
</organism>
<proteinExistence type="predicted"/>
<evidence type="ECO:0008006" key="3">
    <source>
        <dbReference type="Google" id="ProtNLM"/>
    </source>
</evidence>
<dbReference type="OrthoDB" id="1031312at2"/>
<gene>
    <name evidence="1" type="ORF">A5CBH24_00820</name>
</gene>
<dbReference type="GeneID" id="98672330"/>
<dbReference type="InterPro" id="IPR024452">
    <property type="entry name" value="DUF3876"/>
</dbReference>
<dbReference type="EMBL" id="AP019735">
    <property type="protein sequence ID" value="BBL02769.1"/>
    <property type="molecule type" value="Genomic_DNA"/>
</dbReference>
<evidence type="ECO:0000313" key="2">
    <source>
        <dbReference type="Proteomes" id="UP000318946"/>
    </source>
</evidence>
<keyword evidence="2" id="KW-1185">Reference proteome</keyword>
<dbReference type="AlphaFoldDB" id="A0A4Y1WR94"/>
<name>A0A4Y1WR94_9BACT</name>
<dbReference type="Pfam" id="PF12992">
    <property type="entry name" value="DUF3876"/>
    <property type="match status" value="1"/>
</dbReference>
<protein>
    <recommendedName>
        <fullName evidence="3">DUF3876 domain-containing protein</fullName>
    </recommendedName>
</protein>
<reference evidence="2" key="1">
    <citation type="submission" date="2019-06" db="EMBL/GenBank/DDBJ databases">
        <title>Alistipes onderdonkii subsp. vulgaris subsp. nov., Alistipes dispar sp. nov. and Alistipes communis sp. nov., isolated from human faeces, and creation of Alistipes onderdonkii subsp. onderdonkii subsp. nov.</title>
        <authorList>
            <person name="Sakamoto M."/>
            <person name="Ikeyama N."/>
            <person name="Ogata Y."/>
            <person name="Suda W."/>
            <person name="Iino T."/>
            <person name="Hattori M."/>
            <person name="Ohkuma M."/>
        </authorList>
    </citation>
    <scope>NUCLEOTIDE SEQUENCE [LARGE SCALE GENOMIC DNA]</scope>
    <source>
        <strain evidence="2">5CBH24</strain>
    </source>
</reference>
<accession>A0A4Y1WR94</accession>
<dbReference type="RefSeq" id="WP_032135173.1">
    <property type="nucleotide sequence ID" value="NZ_AP019735.1"/>
</dbReference>
<sequence>MCRRNNEYPIPASHLYFRMSEIAGRWCSREGSPEVRIYHNEARRAGGYHVAFAYDAKTVLRRPLRQMWGLCYFDLWGRIGLSYDHERDVLTLAGYGDYYRAEE</sequence>
<dbReference type="KEGG" id="acou:A5CBH24_00820"/>
<evidence type="ECO:0000313" key="1">
    <source>
        <dbReference type="EMBL" id="BBL02769.1"/>
    </source>
</evidence>